<dbReference type="Proteomes" id="UP001287286">
    <property type="component" value="Unassembled WGS sequence"/>
</dbReference>
<feature type="region of interest" description="Disordered" evidence="1">
    <location>
        <begin position="166"/>
        <end position="249"/>
    </location>
</feature>
<dbReference type="EMBL" id="JAWRVI010000546">
    <property type="protein sequence ID" value="KAK4062709.1"/>
    <property type="molecule type" value="Genomic_DNA"/>
</dbReference>
<feature type="compositionally biased region" description="Polar residues" evidence="1">
    <location>
        <begin position="216"/>
        <end position="247"/>
    </location>
</feature>
<keyword evidence="3" id="KW-1185">Reference proteome</keyword>
<name>A0ABR0BBY8_PURLI</name>
<evidence type="ECO:0000313" key="3">
    <source>
        <dbReference type="Proteomes" id="UP001287286"/>
    </source>
</evidence>
<feature type="compositionally biased region" description="Basic and acidic residues" evidence="1">
    <location>
        <begin position="166"/>
        <end position="178"/>
    </location>
</feature>
<gene>
    <name evidence="2" type="ORF">Purlil1_14194</name>
</gene>
<protein>
    <submittedName>
        <fullName evidence="2">Uncharacterized protein</fullName>
    </submittedName>
</protein>
<feature type="compositionally biased region" description="Polar residues" evidence="1">
    <location>
        <begin position="195"/>
        <end position="204"/>
    </location>
</feature>
<evidence type="ECO:0000256" key="1">
    <source>
        <dbReference type="SAM" id="MobiDB-lite"/>
    </source>
</evidence>
<sequence length="413" mass="45372">MPSDPLPLLAEMSPPLKSVSSLWARTFGSEDTGDPSDVPGQPRCIRGRKRSVRCCLSLVSTLAQQESRDHGWRFELPPEWARRGPERYSFTLGLRTEQSPVPGELAAIAQALRQSSLPFETHDNYQASSMLVDSIHETIGVLRGRGNAVTGTRVPVSGEHGLLRVAKDDARDTTREDATAAANFPTGHRKGRTAGGQQDLQQCRSFHRDNRRSTARKTYSPTHSHGATQRPPTCTASKQQRRNSALTDRSENQEITLFFTRCAPIEIASRSMPKLRQMTGPQSKWLMGALCPGPSVVLAISLWQGSPNSTAHPCIVARPSNKSRALSTHRVGFLALHHWPSNPPSLPVSLHTLRVLPQETLAPVALVVVLACRRLTAAMPSLYPDRSAQPPVLPERIMLMIQEPKRPSANSSD</sequence>
<organism evidence="2 3">
    <name type="scientific">Purpureocillium lilacinum</name>
    <name type="common">Paecilomyces lilacinus</name>
    <dbReference type="NCBI Taxonomy" id="33203"/>
    <lineage>
        <taxon>Eukaryota</taxon>
        <taxon>Fungi</taxon>
        <taxon>Dikarya</taxon>
        <taxon>Ascomycota</taxon>
        <taxon>Pezizomycotina</taxon>
        <taxon>Sordariomycetes</taxon>
        <taxon>Hypocreomycetidae</taxon>
        <taxon>Hypocreales</taxon>
        <taxon>Ophiocordycipitaceae</taxon>
        <taxon>Purpureocillium</taxon>
    </lineage>
</organism>
<comment type="caution">
    <text evidence="2">The sequence shown here is derived from an EMBL/GenBank/DDBJ whole genome shotgun (WGS) entry which is preliminary data.</text>
</comment>
<evidence type="ECO:0000313" key="2">
    <source>
        <dbReference type="EMBL" id="KAK4062709.1"/>
    </source>
</evidence>
<accession>A0ABR0BBY8</accession>
<reference evidence="2 3" key="1">
    <citation type="journal article" date="2024" name="Microbiol. Resour. Announc.">
        <title>Genome annotations for the ascomycete fungi Trichoderma harzianum, Trichoderma aggressivum, and Purpureocillium lilacinum.</title>
        <authorList>
            <person name="Beijen E.P.W."/>
            <person name="Ohm R.A."/>
        </authorList>
    </citation>
    <scope>NUCLEOTIDE SEQUENCE [LARGE SCALE GENOMIC DNA]</scope>
    <source>
        <strain evidence="2 3">CBS 150709</strain>
    </source>
</reference>
<proteinExistence type="predicted"/>